<dbReference type="CDD" id="cd19978">
    <property type="entry name" value="PBP1_ABC_ligand_binding-like"/>
    <property type="match status" value="1"/>
</dbReference>
<keyword evidence="3" id="KW-1133">Transmembrane helix</keyword>
<reference evidence="5 6" key="1">
    <citation type="submission" date="2021-04" db="EMBL/GenBank/DDBJ databases">
        <authorList>
            <person name="Ivanova A."/>
        </authorList>
    </citation>
    <scope>NUCLEOTIDE SEQUENCE [LARGE SCALE GENOMIC DNA]</scope>
    <source>
        <strain evidence="5 6">G18</strain>
    </source>
</reference>
<feature type="domain" description="Leucine-binding protein" evidence="4">
    <location>
        <begin position="70"/>
        <end position="440"/>
    </location>
</feature>
<dbReference type="EMBL" id="JAGKQQ010000001">
    <property type="protein sequence ID" value="MBP3954500.1"/>
    <property type="molecule type" value="Genomic_DNA"/>
</dbReference>
<keyword evidence="6" id="KW-1185">Reference proteome</keyword>
<evidence type="ECO:0000256" key="3">
    <source>
        <dbReference type="SAM" id="Phobius"/>
    </source>
</evidence>
<dbReference type="Gene3D" id="3.40.50.2300">
    <property type="match status" value="2"/>
</dbReference>
<dbReference type="Pfam" id="PF13458">
    <property type="entry name" value="Peripla_BP_6"/>
    <property type="match status" value="1"/>
</dbReference>
<keyword evidence="3" id="KW-0472">Membrane</keyword>
<evidence type="ECO:0000259" key="4">
    <source>
        <dbReference type="Pfam" id="PF13458"/>
    </source>
</evidence>
<sequence>MNQEARERTGAGRLRALLIAGALALGVGASAWYVFVGAGEWSSADAGQSAPEEAQLAPRGPSGPVREDEIAFGMSAPFSGPSRGLGIELYRGSKAYFDHTNARGGVHGRKIVVRAYDDGYNPGPAIDNTVRLIEEDDVFLLFNYVGTPTTTRCLPLLKRDRDRSVFLFCPFTGAQPQRQPPYGEFAFNLRASYYQETAGLVDHFVQVGRKRIAVFYQIDAYGRNGWEGVRSALGRHGLKMTGEATYRRGTTFDASLAQQVEILRAGEPDAVICIGSYAACAAFARDARDTGWDVPIANVSFVGSESLLALLQEAGRASGTDYTRGLINSQVVPSYDDLTLPAVREYRELMARYEPRPPDHLMSSDYKPVPHSFVSLEGFLNAKLLVALLEKMGAPLERQRLRQAAESVRALDLGTGVPFSFGPDRHQASERVYYTVVRDGAFEPLTDWGAWRK</sequence>
<dbReference type="PANTHER" id="PTHR47235">
    <property type="entry name" value="BLR6548 PROTEIN"/>
    <property type="match status" value="1"/>
</dbReference>
<dbReference type="Proteomes" id="UP000676565">
    <property type="component" value="Unassembled WGS sequence"/>
</dbReference>
<organism evidence="5 6">
    <name type="scientific">Gemmata palustris</name>
    <dbReference type="NCBI Taxonomy" id="2822762"/>
    <lineage>
        <taxon>Bacteria</taxon>
        <taxon>Pseudomonadati</taxon>
        <taxon>Planctomycetota</taxon>
        <taxon>Planctomycetia</taxon>
        <taxon>Gemmatales</taxon>
        <taxon>Gemmataceae</taxon>
        <taxon>Gemmata</taxon>
    </lineage>
</organism>
<gene>
    <name evidence="5" type="ORF">J8F10_04280</name>
</gene>
<evidence type="ECO:0000256" key="1">
    <source>
        <dbReference type="ARBA" id="ARBA00010062"/>
    </source>
</evidence>
<dbReference type="RefSeq" id="WP_210652625.1">
    <property type="nucleotide sequence ID" value="NZ_JAGKQQ010000001.1"/>
</dbReference>
<keyword evidence="2" id="KW-0732">Signal</keyword>
<name>A0ABS5BMJ3_9BACT</name>
<proteinExistence type="inferred from homology"/>
<accession>A0ABS5BMJ3</accession>
<protein>
    <submittedName>
        <fullName evidence="5">ABC transporter substrate-binding protein</fullName>
    </submittedName>
</protein>
<keyword evidence="3" id="KW-0812">Transmembrane</keyword>
<evidence type="ECO:0000313" key="6">
    <source>
        <dbReference type="Proteomes" id="UP000676565"/>
    </source>
</evidence>
<evidence type="ECO:0000256" key="2">
    <source>
        <dbReference type="ARBA" id="ARBA00022729"/>
    </source>
</evidence>
<comment type="caution">
    <text evidence="5">The sequence shown here is derived from an EMBL/GenBank/DDBJ whole genome shotgun (WGS) entry which is preliminary data.</text>
</comment>
<comment type="similarity">
    <text evidence="1">Belongs to the leucine-binding protein family.</text>
</comment>
<dbReference type="SUPFAM" id="SSF53822">
    <property type="entry name" value="Periplasmic binding protein-like I"/>
    <property type="match status" value="1"/>
</dbReference>
<dbReference type="InterPro" id="IPR028082">
    <property type="entry name" value="Peripla_BP_I"/>
</dbReference>
<dbReference type="PANTHER" id="PTHR47235:SF1">
    <property type="entry name" value="BLR6548 PROTEIN"/>
    <property type="match status" value="1"/>
</dbReference>
<dbReference type="InterPro" id="IPR028081">
    <property type="entry name" value="Leu-bd"/>
</dbReference>
<evidence type="ECO:0000313" key="5">
    <source>
        <dbReference type="EMBL" id="MBP3954500.1"/>
    </source>
</evidence>
<feature type="transmembrane region" description="Helical" evidence="3">
    <location>
        <begin position="16"/>
        <end position="35"/>
    </location>
</feature>